<organism evidence="2 3">
    <name type="scientific">Hypsibius exemplaris</name>
    <name type="common">Freshwater tardigrade</name>
    <dbReference type="NCBI Taxonomy" id="2072580"/>
    <lineage>
        <taxon>Eukaryota</taxon>
        <taxon>Metazoa</taxon>
        <taxon>Ecdysozoa</taxon>
        <taxon>Tardigrada</taxon>
        <taxon>Eutardigrada</taxon>
        <taxon>Parachela</taxon>
        <taxon>Hypsibioidea</taxon>
        <taxon>Hypsibiidae</taxon>
        <taxon>Hypsibius</taxon>
    </lineage>
</organism>
<accession>A0A1W0X747</accession>
<keyword evidence="1" id="KW-0472">Membrane</keyword>
<dbReference type="AlphaFoldDB" id="A0A1W0X747"/>
<feature type="transmembrane region" description="Helical" evidence="1">
    <location>
        <begin position="43"/>
        <end position="63"/>
    </location>
</feature>
<keyword evidence="1" id="KW-1133">Transmembrane helix</keyword>
<evidence type="ECO:0000313" key="2">
    <source>
        <dbReference type="EMBL" id="OQV23071.1"/>
    </source>
</evidence>
<keyword evidence="1" id="KW-0812">Transmembrane</keyword>
<gene>
    <name evidence="2" type="ORF">BV898_03117</name>
</gene>
<keyword evidence="3" id="KW-1185">Reference proteome</keyword>
<name>A0A1W0X747_HYPEX</name>
<feature type="transmembrane region" description="Helical" evidence="1">
    <location>
        <begin position="233"/>
        <end position="255"/>
    </location>
</feature>
<evidence type="ECO:0000256" key="1">
    <source>
        <dbReference type="SAM" id="Phobius"/>
    </source>
</evidence>
<comment type="caution">
    <text evidence="2">The sequence shown here is derived from an EMBL/GenBank/DDBJ whole genome shotgun (WGS) entry which is preliminary data.</text>
</comment>
<proteinExistence type="predicted"/>
<feature type="transmembrane region" description="Helical" evidence="1">
    <location>
        <begin position="83"/>
        <end position="108"/>
    </location>
</feature>
<evidence type="ECO:0000313" key="3">
    <source>
        <dbReference type="Proteomes" id="UP000192578"/>
    </source>
</evidence>
<sequence length="364" mass="40837">MIKLSDDPVWIQTTVLGLFGFVRDPHRRFTEQRQGGPKLRHGLQLLLAGLVLSSTLCLIIFEIGTDITHSLVAAREAIREPFIIRILSNLANCFYPTRAVLVLTIFLTKRTAWMKLCRAVKEFTRTLHQDHGCEVPVVQDPCPYALNPQPCGDPWHRLQISSLVMFLFCSALHLTFSYCEATMGMGQYQAETSNDTGHLIGEEEFDCYFTTVCITWTSDLAVWIMTADLSFLLSQQILLCAFVYALILLSVLNAVERDIMEESESQKLFDTVKELMWTMEEQGCCLKLSEKNHCIELETKSAAMSNLKELAALFRDNVLAVDAGGLINFTRASVVAVATSVATLLLLAQEVLERASDSHRYGLT</sequence>
<dbReference type="Proteomes" id="UP000192578">
    <property type="component" value="Unassembled WGS sequence"/>
</dbReference>
<dbReference type="EMBL" id="MTYJ01000014">
    <property type="protein sequence ID" value="OQV23071.1"/>
    <property type="molecule type" value="Genomic_DNA"/>
</dbReference>
<reference evidence="3" key="1">
    <citation type="submission" date="2017-01" db="EMBL/GenBank/DDBJ databases">
        <title>Comparative genomics of anhydrobiosis in the tardigrade Hypsibius dujardini.</title>
        <authorList>
            <person name="Yoshida Y."/>
            <person name="Koutsovoulos G."/>
            <person name="Laetsch D."/>
            <person name="Stevens L."/>
            <person name="Kumar S."/>
            <person name="Horikawa D."/>
            <person name="Ishino K."/>
            <person name="Komine S."/>
            <person name="Tomita M."/>
            <person name="Blaxter M."/>
            <person name="Arakawa K."/>
        </authorList>
    </citation>
    <scope>NUCLEOTIDE SEQUENCE [LARGE SCALE GENOMIC DNA]</scope>
    <source>
        <strain evidence="3">Z151</strain>
    </source>
</reference>
<protein>
    <submittedName>
        <fullName evidence="2">Uncharacterized protein</fullName>
    </submittedName>
</protein>